<dbReference type="AlphaFoldDB" id="A0ABD3VM40"/>
<reference evidence="1 2" key="1">
    <citation type="submission" date="2024-11" db="EMBL/GenBank/DDBJ databases">
        <title>Chromosome-level genome assembly of the freshwater bivalve Anodonta woodiana.</title>
        <authorList>
            <person name="Chen X."/>
        </authorList>
    </citation>
    <scope>NUCLEOTIDE SEQUENCE [LARGE SCALE GENOMIC DNA]</scope>
    <source>
        <strain evidence="1">MN2024</strain>
        <tissue evidence="1">Gills</tissue>
    </source>
</reference>
<protein>
    <submittedName>
        <fullName evidence="1">Uncharacterized protein</fullName>
    </submittedName>
</protein>
<keyword evidence="2" id="KW-1185">Reference proteome</keyword>
<dbReference type="Proteomes" id="UP001634394">
    <property type="component" value="Unassembled WGS sequence"/>
</dbReference>
<comment type="caution">
    <text evidence="1">The sequence shown here is derived from an EMBL/GenBank/DDBJ whole genome shotgun (WGS) entry which is preliminary data.</text>
</comment>
<accession>A0ABD3VM40</accession>
<sequence>MTTKRNTMGTVSFFIVVIAASTFIGKTVSRLPFGDYDCKCSYSCPSWGVQGGQCWDNDYMMWGFTTHTYCCVPSFLDYDHPMD</sequence>
<organism evidence="1 2">
    <name type="scientific">Sinanodonta woodiana</name>
    <name type="common">Chinese pond mussel</name>
    <name type="synonym">Anodonta woodiana</name>
    <dbReference type="NCBI Taxonomy" id="1069815"/>
    <lineage>
        <taxon>Eukaryota</taxon>
        <taxon>Metazoa</taxon>
        <taxon>Spiralia</taxon>
        <taxon>Lophotrochozoa</taxon>
        <taxon>Mollusca</taxon>
        <taxon>Bivalvia</taxon>
        <taxon>Autobranchia</taxon>
        <taxon>Heteroconchia</taxon>
        <taxon>Palaeoheterodonta</taxon>
        <taxon>Unionida</taxon>
        <taxon>Unionoidea</taxon>
        <taxon>Unionidae</taxon>
        <taxon>Unioninae</taxon>
        <taxon>Sinanodonta</taxon>
    </lineage>
</organism>
<gene>
    <name evidence="1" type="ORF">ACJMK2_008608</name>
</gene>
<dbReference type="EMBL" id="JBJQND010000011">
    <property type="protein sequence ID" value="KAL3862654.1"/>
    <property type="molecule type" value="Genomic_DNA"/>
</dbReference>
<name>A0ABD3VM40_SINWO</name>
<evidence type="ECO:0000313" key="2">
    <source>
        <dbReference type="Proteomes" id="UP001634394"/>
    </source>
</evidence>
<evidence type="ECO:0000313" key="1">
    <source>
        <dbReference type="EMBL" id="KAL3862654.1"/>
    </source>
</evidence>
<proteinExistence type="predicted"/>